<accession>A0A804JED7</accession>
<feature type="region of interest" description="Disordered" evidence="1">
    <location>
        <begin position="90"/>
        <end position="110"/>
    </location>
</feature>
<dbReference type="EMBL" id="HG996471">
    <property type="protein sequence ID" value="CAG1845751.1"/>
    <property type="molecule type" value="Genomic_DNA"/>
</dbReference>
<evidence type="ECO:0000313" key="2">
    <source>
        <dbReference type="EMBL" id="CAG1845751.1"/>
    </source>
</evidence>
<sequence>MALRFYDIADPFVFRCFLRISPPGYLRHSIPAVLLALSRLLFRLESLVLTFQGFRHGKRGSTREKALSGAIDAFEGLDLLKFVENNNGNETTSSFKKNKEQSTLKNSSPSGLPSLFWSL</sequence>
<dbReference type="Proteomes" id="UP000012960">
    <property type="component" value="Unplaced"/>
</dbReference>
<dbReference type="EnsemblPlants" id="Ma06_t09390.1">
    <property type="protein sequence ID" value="Ma06_p09390.1"/>
    <property type="gene ID" value="Ma06_g09390"/>
</dbReference>
<protein>
    <submittedName>
        <fullName evidence="2">(wild Malaysian banana) hypothetical protein</fullName>
    </submittedName>
</protein>
<dbReference type="OrthoDB" id="10545968at2759"/>
<gene>
    <name evidence="2" type="ORF">GSMUA_155460.1</name>
</gene>
<proteinExistence type="predicted"/>
<keyword evidence="4" id="KW-1185">Reference proteome</keyword>
<dbReference type="AlphaFoldDB" id="A0A804JED7"/>
<name>A0A804JED7_MUSAM</name>
<evidence type="ECO:0000313" key="3">
    <source>
        <dbReference type="EnsemblPlants" id="Ma06_p09390.1"/>
    </source>
</evidence>
<organism evidence="3 4">
    <name type="scientific">Musa acuminata subsp. malaccensis</name>
    <name type="common">Wild banana</name>
    <name type="synonym">Musa malaccensis</name>
    <dbReference type="NCBI Taxonomy" id="214687"/>
    <lineage>
        <taxon>Eukaryota</taxon>
        <taxon>Viridiplantae</taxon>
        <taxon>Streptophyta</taxon>
        <taxon>Embryophyta</taxon>
        <taxon>Tracheophyta</taxon>
        <taxon>Spermatophyta</taxon>
        <taxon>Magnoliopsida</taxon>
        <taxon>Liliopsida</taxon>
        <taxon>Zingiberales</taxon>
        <taxon>Musaceae</taxon>
        <taxon>Musa</taxon>
    </lineage>
</organism>
<evidence type="ECO:0000256" key="1">
    <source>
        <dbReference type="SAM" id="MobiDB-lite"/>
    </source>
</evidence>
<dbReference type="InParanoid" id="A0A804JED7"/>
<evidence type="ECO:0000313" key="4">
    <source>
        <dbReference type="Proteomes" id="UP000012960"/>
    </source>
</evidence>
<reference evidence="2" key="1">
    <citation type="submission" date="2021-03" db="EMBL/GenBank/DDBJ databases">
        <authorList>
            <consortium name="Genoscope - CEA"/>
            <person name="William W."/>
        </authorList>
    </citation>
    <scope>NUCLEOTIDE SEQUENCE</scope>
    <source>
        <strain evidence="2">Doubled-haploid Pahang</strain>
    </source>
</reference>
<dbReference type="Gramene" id="Ma06_t09390.1">
    <property type="protein sequence ID" value="Ma06_p09390.1"/>
    <property type="gene ID" value="Ma06_g09390"/>
</dbReference>
<reference evidence="3" key="2">
    <citation type="submission" date="2021-05" db="UniProtKB">
        <authorList>
            <consortium name="EnsemblPlants"/>
        </authorList>
    </citation>
    <scope>IDENTIFICATION</scope>
    <source>
        <strain evidence="3">subsp. malaccensis</strain>
    </source>
</reference>